<keyword evidence="7" id="KW-0249">Electron transport</keyword>
<dbReference type="Gene3D" id="1.20.950.20">
    <property type="entry name" value="Transmembrane di-heme cytochromes, Chain C"/>
    <property type="match status" value="1"/>
</dbReference>
<dbReference type="GO" id="GO:0016491">
    <property type="term" value="F:oxidoreductase activity"/>
    <property type="evidence" value="ECO:0007669"/>
    <property type="project" value="UniProtKB-KW"/>
</dbReference>
<protein>
    <submittedName>
        <fullName evidence="15">Respiratory nitrate reductase subunit gamma</fullName>
        <ecNumber evidence="15">1.7.99.4</ecNumber>
    </submittedName>
</protein>
<keyword evidence="12 13" id="KW-0472">Membrane</keyword>
<evidence type="ECO:0000256" key="8">
    <source>
        <dbReference type="ARBA" id="ARBA00022989"/>
    </source>
</evidence>
<dbReference type="InterPro" id="IPR023234">
    <property type="entry name" value="NarG-like_domain"/>
</dbReference>
<organism evidence="15 16">
    <name type="scientific">Roseomonas nitratireducens</name>
    <dbReference type="NCBI Taxonomy" id="2820810"/>
    <lineage>
        <taxon>Bacteria</taxon>
        <taxon>Pseudomonadati</taxon>
        <taxon>Pseudomonadota</taxon>
        <taxon>Alphaproteobacteria</taxon>
        <taxon>Acetobacterales</taxon>
        <taxon>Roseomonadaceae</taxon>
        <taxon>Roseomonas</taxon>
    </lineage>
</organism>
<keyword evidence="4" id="KW-0349">Heme</keyword>
<keyword evidence="2" id="KW-0813">Transport</keyword>
<dbReference type="EMBL" id="JAGIYZ010000008">
    <property type="protein sequence ID" value="MBP0464277.1"/>
    <property type="molecule type" value="Genomic_DNA"/>
</dbReference>
<evidence type="ECO:0000256" key="7">
    <source>
        <dbReference type="ARBA" id="ARBA00022982"/>
    </source>
</evidence>
<sequence length="251" mass="28328">MFAIWDAFTDHLHGFLFGIYPYICMGVFVIGSLIRFDRDQYTWRSGSSQMLRARQLRLGSNLFHFGIIFLFFGHFIGLLTPHWAYDWLIDPATKQRVAIIAGGLAGAVCFAGLSLLLHRRLYDDRIRRTSTYADTFILLLLWVQLCLGLVTLPFSLGHRDGSVMLALSGWSQAIVTFQPGAADLIRGLDFPYHAHLVLGMTLFLVTPFTRLVHIFSAPVWYLFRSWQVVRVRGGATNRPGPVARPGAQPAE</sequence>
<reference evidence="15 16" key="1">
    <citation type="submission" date="2021-03" db="EMBL/GenBank/DDBJ databases">
        <authorList>
            <person name="So Y."/>
        </authorList>
    </citation>
    <scope>NUCLEOTIDE SEQUENCE [LARGE SCALE GENOMIC DNA]</scope>
    <source>
        <strain evidence="15 16">PWR1</strain>
    </source>
</reference>
<evidence type="ECO:0000256" key="11">
    <source>
        <dbReference type="ARBA" id="ARBA00023063"/>
    </source>
</evidence>
<keyword evidence="5 13" id="KW-0812">Transmembrane</keyword>
<evidence type="ECO:0000313" key="15">
    <source>
        <dbReference type="EMBL" id="MBP0464277.1"/>
    </source>
</evidence>
<dbReference type="EC" id="1.7.99.4" evidence="15"/>
<evidence type="ECO:0000256" key="9">
    <source>
        <dbReference type="ARBA" id="ARBA00023002"/>
    </source>
</evidence>
<evidence type="ECO:0000256" key="10">
    <source>
        <dbReference type="ARBA" id="ARBA00023004"/>
    </source>
</evidence>
<name>A0ABS4AUQ6_9PROT</name>
<evidence type="ECO:0000256" key="4">
    <source>
        <dbReference type="ARBA" id="ARBA00022617"/>
    </source>
</evidence>
<dbReference type="InterPro" id="IPR036197">
    <property type="entry name" value="NarG-like_sf"/>
</dbReference>
<gene>
    <name evidence="15" type="primary">narI</name>
    <name evidence="15" type="ORF">J5Y09_10160</name>
</gene>
<dbReference type="Proteomes" id="UP000680815">
    <property type="component" value="Unassembled WGS sequence"/>
</dbReference>
<dbReference type="Pfam" id="PF02665">
    <property type="entry name" value="Nitrate_red_gam"/>
    <property type="match status" value="1"/>
</dbReference>
<keyword evidence="16" id="KW-1185">Reference proteome</keyword>
<dbReference type="InterPro" id="IPR003816">
    <property type="entry name" value="Nitrate_red_gam"/>
</dbReference>
<dbReference type="RefSeq" id="WP_209351650.1">
    <property type="nucleotide sequence ID" value="NZ_JAGIYZ010000008.1"/>
</dbReference>
<evidence type="ECO:0000256" key="6">
    <source>
        <dbReference type="ARBA" id="ARBA00022723"/>
    </source>
</evidence>
<evidence type="ECO:0000256" key="12">
    <source>
        <dbReference type="ARBA" id="ARBA00023136"/>
    </source>
</evidence>
<keyword evidence="9 15" id="KW-0560">Oxidoreductase</keyword>
<feature type="transmembrane region" description="Helical" evidence="13">
    <location>
        <begin position="12"/>
        <end position="34"/>
    </location>
</feature>
<dbReference type="SUPFAM" id="SSF103501">
    <property type="entry name" value="Respiratory nitrate reductase 1 gamma chain"/>
    <property type="match status" value="1"/>
</dbReference>
<feature type="transmembrane region" description="Helical" evidence="13">
    <location>
        <begin position="136"/>
        <end position="156"/>
    </location>
</feature>
<evidence type="ECO:0000313" key="16">
    <source>
        <dbReference type="Proteomes" id="UP000680815"/>
    </source>
</evidence>
<dbReference type="NCBIfam" id="TIGR00351">
    <property type="entry name" value="narI"/>
    <property type="match status" value="1"/>
</dbReference>
<keyword evidence="8 13" id="KW-1133">Transmembrane helix</keyword>
<feature type="transmembrane region" description="Helical" evidence="13">
    <location>
        <begin position="62"/>
        <end position="85"/>
    </location>
</feature>
<dbReference type="PANTHER" id="PTHR30598:SF3">
    <property type="entry name" value="RESPIRATORY NITRATE REDUCTASE 1 GAMMA CHAIN"/>
    <property type="match status" value="1"/>
</dbReference>
<proteinExistence type="predicted"/>
<evidence type="ECO:0000259" key="14">
    <source>
        <dbReference type="Pfam" id="PF02665"/>
    </source>
</evidence>
<keyword evidence="6" id="KW-0479">Metal-binding</keyword>
<evidence type="ECO:0000256" key="2">
    <source>
        <dbReference type="ARBA" id="ARBA00022448"/>
    </source>
</evidence>
<accession>A0ABS4AUQ6</accession>
<dbReference type="InterPro" id="IPR051936">
    <property type="entry name" value="Heme-iron_electron_transfer"/>
</dbReference>
<evidence type="ECO:0000256" key="13">
    <source>
        <dbReference type="SAM" id="Phobius"/>
    </source>
</evidence>
<feature type="transmembrane region" description="Helical" evidence="13">
    <location>
        <begin position="196"/>
        <end position="223"/>
    </location>
</feature>
<comment type="caution">
    <text evidence="15">The sequence shown here is derived from an EMBL/GenBank/DDBJ whole genome shotgun (WGS) entry which is preliminary data.</text>
</comment>
<keyword evidence="3" id="KW-1003">Cell membrane</keyword>
<feature type="domain" description="NarG-like" evidence="14">
    <location>
        <begin position="15"/>
        <end position="232"/>
    </location>
</feature>
<feature type="transmembrane region" description="Helical" evidence="13">
    <location>
        <begin position="97"/>
        <end position="116"/>
    </location>
</feature>
<keyword evidence="10" id="KW-0408">Iron</keyword>
<comment type="subcellular location">
    <subcellularLocation>
        <location evidence="1">Cell membrane</location>
        <topology evidence="1">Multi-pass membrane protein</topology>
    </subcellularLocation>
</comment>
<dbReference type="PANTHER" id="PTHR30598">
    <property type="entry name" value="NITRATE REDUCTASE PRIVATE CHAPERONE, REDOX ENZYME MATURATION PROTEIN REMP FAMILY"/>
    <property type="match status" value="1"/>
</dbReference>
<evidence type="ECO:0000256" key="3">
    <source>
        <dbReference type="ARBA" id="ARBA00022475"/>
    </source>
</evidence>
<evidence type="ECO:0000256" key="1">
    <source>
        <dbReference type="ARBA" id="ARBA00004651"/>
    </source>
</evidence>
<keyword evidence="11" id="KW-0534">Nitrate assimilation</keyword>
<evidence type="ECO:0000256" key="5">
    <source>
        <dbReference type="ARBA" id="ARBA00022692"/>
    </source>
</evidence>